<name>G5GGQ7_9FIRM</name>
<feature type="transmembrane region" description="Helical" evidence="1">
    <location>
        <begin position="347"/>
        <end position="366"/>
    </location>
</feature>
<feature type="transmembrane region" description="Helical" evidence="1">
    <location>
        <begin position="316"/>
        <end position="335"/>
    </location>
</feature>
<feature type="transmembrane region" description="Helical" evidence="1">
    <location>
        <begin position="291"/>
        <end position="310"/>
    </location>
</feature>
<dbReference type="Pfam" id="PF20047">
    <property type="entry name" value="DUF6449"/>
    <property type="match status" value="1"/>
</dbReference>
<dbReference type="HOGENOM" id="CLU_017352_0_0_9"/>
<feature type="domain" description="DUF6449" evidence="2">
    <location>
        <begin position="490"/>
        <end position="644"/>
    </location>
</feature>
<dbReference type="AlphaFoldDB" id="G5GGQ7"/>
<organism evidence="3 4">
    <name type="scientific">Johnsonella ignava ATCC 51276</name>
    <dbReference type="NCBI Taxonomy" id="679200"/>
    <lineage>
        <taxon>Bacteria</taxon>
        <taxon>Bacillati</taxon>
        <taxon>Bacillota</taxon>
        <taxon>Clostridia</taxon>
        <taxon>Lachnospirales</taxon>
        <taxon>Lachnospiraceae</taxon>
        <taxon>Johnsonella</taxon>
    </lineage>
</organism>
<dbReference type="STRING" id="679200.HMPREF9333_00747"/>
<proteinExistence type="predicted"/>
<dbReference type="RefSeq" id="WP_005539937.1">
    <property type="nucleotide sequence ID" value="NZ_JH378830.1"/>
</dbReference>
<evidence type="ECO:0000313" key="4">
    <source>
        <dbReference type="Proteomes" id="UP000003011"/>
    </source>
</evidence>
<evidence type="ECO:0000256" key="1">
    <source>
        <dbReference type="SAM" id="Phobius"/>
    </source>
</evidence>
<protein>
    <recommendedName>
        <fullName evidence="2">DUF6449 domain-containing protein</fullName>
    </recommendedName>
</protein>
<keyword evidence="1" id="KW-0812">Transmembrane</keyword>
<keyword evidence="1" id="KW-0472">Membrane</keyword>
<dbReference type="InterPro" id="IPR045611">
    <property type="entry name" value="DUF6449"/>
</dbReference>
<feature type="transmembrane region" description="Helical" evidence="1">
    <location>
        <begin position="84"/>
        <end position="103"/>
    </location>
</feature>
<accession>G5GGQ7</accession>
<gene>
    <name evidence="3" type="ORF">HMPREF9333_00747</name>
</gene>
<evidence type="ECO:0000313" key="3">
    <source>
        <dbReference type="EMBL" id="EHI55965.1"/>
    </source>
</evidence>
<keyword evidence="4" id="KW-1185">Reference proteome</keyword>
<keyword evidence="1" id="KW-1133">Transmembrane helix</keyword>
<dbReference type="Proteomes" id="UP000003011">
    <property type="component" value="Unassembled WGS sequence"/>
</dbReference>
<reference evidence="3 4" key="1">
    <citation type="submission" date="2011-08" db="EMBL/GenBank/DDBJ databases">
        <title>The Genome Sequence of Johnsonella ignava ATCC 51276.</title>
        <authorList>
            <consortium name="The Broad Institute Genome Sequencing Platform"/>
            <person name="Earl A."/>
            <person name="Ward D."/>
            <person name="Feldgarden M."/>
            <person name="Gevers D."/>
            <person name="Izard J."/>
            <person name="Blanton J.M."/>
            <person name="Baranova O.V."/>
            <person name="Dewhirst F.E."/>
            <person name="Young S.K."/>
            <person name="Zeng Q."/>
            <person name="Gargeya S."/>
            <person name="Fitzgerald M."/>
            <person name="Haas B."/>
            <person name="Abouelleil A."/>
            <person name="Alvarado L."/>
            <person name="Arachchi H.M."/>
            <person name="Berlin A."/>
            <person name="Brown A."/>
            <person name="Chapman S.B."/>
            <person name="Chen Z."/>
            <person name="Dunbar C."/>
            <person name="Freedman E."/>
            <person name="Gearin G."/>
            <person name="Gellesch M."/>
            <person name="Goldberg J."/>
            <person name="Griggs A."/>
            <person name="Gujja S."/>
            <person name="Heiman D."/>
            <person name="Howarth C."/>
            <person name="Larson L."/>
            <person name="Lui A."/>
            <person name="MacDonald P.J.P."/>
            <person name="Montmayeur A."/>
            <person name="Murphy C."/>
            <person name="Neiman D."/>
            <person name="Pearson M."/>
            <person name="Priest M."/>
            <person name="Roberts A."/>
            <person name="Saif S."/>
            <person name="Shea T."/>
            <person name="Shenoy N."/>
            <person name="Sisk P."/>
            <person name="Stolte C."/>
            <person name="Sykes S."/>
            <person name="Wortman J."/>
            <person name="Nusbaum C."/>
            <person name="Birren B."/>
        </authorList>
    </citation>
    <scope>NUCLEOTIDE SEQUENCE [LARGE SCALE GENOMIC DNA]</scope>
    <source>
        <strain evidence="3 4">ATCC 51276</strain>
    </source>
</reference>
<feature type="transmembrane region" description="Helical" evidence="1">
    <location>
        <begin position="148"/>
        <end position="169"/>
    </location>
</feature>
<dbReference type="EMBL" id="ACZL01000014">
    <property type="protein sequence ID" value="EHI55965.1"/>
    <property type="molecule type" value="Genomic_DNA"/>
</dbReference>
<sequence length="840" mass="97546">MTSKNSLFNLIKEDFKRRIWSVGLSVLIQFFLFIVVAIFMRNYYNANAPFYSPGTAENVKKTLDMFEAEFTGMLSSYFGGNNNYITFFIMLLSLVTAISGFSFLLNKNRTDFYHCLPVKREKLFLIICLNSILIVGIPYLFFILSMPLIFIGCLDTLLIIKITFTGFIVNMCTMFMFHMVTVLAVMLTGKILLSILGSFILYFASYCADSLITFYKNAYFSTYYAIPSFNILKYISPSTIGFAYNSPYSVRLCMIMFLAVLCFISAFILYKIRPSEAAGNAIAFKYAKAPIKFIIAFESANIFSLIFAAITDSNGWIFFGLISGTVISCLILEIIYNADFKKLFSNIHELIIISLFSVLFLSFYRFDLSGYDRYMPGRDSLESAGIVINVKDSLKSHYMESFENLKQYYDNDSFSYDVDYKQELYSINDKPVYKDYILNAINNMKYTDFDNIYSIVQKGIELNKKKDSPFSISMDSQQLDYVPAEIILAYHLKNKKTVYRKYTVNYYDIADEYIKLISDDEYKKSVYPVFSMESSKLSSITYGEIDDMYLELKFSDNSEDIKNELLEAYRADFLELDSSTYTEKPSLGYIQFRTDTVDKKKSEKEQDKHDSEDSDYYVNDIYGIGFYPVYTSFTNTISVLKKMGVEVGSSLDVKNIDSAIIVSPDHEADEHKELIFAFDYGMKVDFDQIIDQVPYSVMRKNAVKINLDDTTYNLKFYTDKNDIEDILASGFSPHYFGDEYIRKYDRTKIAALLFNKVPESWENVFSSKYLLETSIIFNHKRYNSFKQFKSDFEYKFYYDYTIDEPESMYDDIDIVEINDNIPASKNNKYFYKLYFPPGKM</sequence>
<dbReference type="OrthoDB" id="1643401at2"/>
<comment type="caution">
    <text evidence="3">The sequence shown here is derived from an EMBL/GenBank/DDBJ whole genome shotgun (WGS) entry which is preliminary data.</text>
</comment>
<evidence type="ECO:0000259" key="2">
    <source>
        <dbReference type="Pfam" id="PF20047"/>
    </source>
</evidence>
<feature type="transmembrane region" description="Helical" evidence="1">
    <location>
        <begin position="181"/>
        <end position="204"/>
    </location>
</feature>
<feature type="transmembrane region" description="Helical" evidence="1">
    <location>
        <begin position="123"/>
        <end position="142"/>
    </location>
</feature>
<dbReference type="eggNOG" id="COG1277">
    <property type="taxonomic scope" value="Bacteria"/>
</dbReference>
<feature type="transmembrane region" description="Helical" evidence="1">
    <location>
        <begin position="248"/>
        <end position="270"/>
    </location>
</feature>
<feature type="transmembrane region" description="Helical" evidence="1">
    <location>
        <begin position="20"/>
        <end position="40"/>
    </location>
</feature>